<sequence length="404" mass="45073">MSGNNFITVPSLVDSSQGVDKEEMFNQAHAILDSLEAPISRLYDLKAFVDSLQHNPETAHLGPGPDVSITVNLTMAHYVHELVDEPLFTGQAFKQPLLFDKLVHKITQSINTDMQQLEEFATRALGQLPDQIPSAQGRASGQMYLELASLLGSSQLPSLKSSFSKKSQTEIKRQAQDLVKSLGRQLDRVKAVALEQVARGQGNFYTWGFHDLYEVSEDLALLRGYVKKSQRNNRTISKFMASKLDRVAANLDCHMRALMVAHSDVPTTGTPTERRSLNEILRRCDKDHDAVEYRFDDQHSLVNELQDQADPRIVEETVGCVDAQAISTRVEGLHSLLRGARSMNEPYAKTLGESFFRNALGILHGLVKADIKSLERLNSNLRILSPDPAEAQAEACRLKHARLF</sequence>
<dbReference type="AlphaFoldDB" id="C7YUQ8"/>
<dbReference type="RefSeq" id="XP_003050561.1">
    <property type="nucleotide sequence ID" value="XM_003050515.1"/>
</dbReference>
<dbReference type="EMBL" id="GG698900">
    <property type="protein sequence ID" value="EEU44848.1"/>
    <property type="molecule type" value="Genomic_DNA"/>
</dbReference>
<dbReference type="Proteomes" id="UP000005206">
    <property type="component" value="Chromosome 9"/>
</dbReference>
<proteinExistence type="predicted"/>
<gene>
    <name evidence="1" type="ORF">NECHADRAFT_85006</name>
</gene>
<evidence type="ECO:0000313" key="1">
    <source>
        <dbReference type="EMBL" id="EEU44848.1"/>
    </source>
</evidence>
<dbReference type="OrthoDB" id="5070472at2759"/>
<name>C7YUQ8_FUSV7</name>
<accession>C7YUQ8</accession>
<dbReference type="GeneID" id="9674951"/>
<organism evidence="1 2">
    <name type="scientific">Fusarium vanettenii (strain ATCC MYA-4622 / CBS 123669 / FGSC 9596 / NRRL 45880 / 77-13-4)</name>
    <name type="common">Fusarium solani subsp. pisi</name>
    <dbReference type="NCBI Taxonomy" id="660122"/>
    <lineage>
        <taxon>Eukaryota</taxon>
        <taxon>Fungi</taxon>
        <taxon>Dikarya</taxon>
        <taxon>Ascomycota</taxon>
        <taxon>Pezizomycotina</taxon>
        <taxon>Sordariomycetes</taxon>
        <taxon>Hypocreomycetidae</taxon>
        <taxon>Hypocreales</taxon>
        <taxon>Nectriaceae</taxon>
        <taxon>Fusarium</taxon>
        <taxon>Fusarium solani species complex</taxon>
        <taxon>Fusarium vanettenii</taxon>
    </lineage>
</organism>
<dbReference type="VEuPathDB" id="FungiDB:NECHADRAFT_85006"/>
<dbReference type="HOGENOM" id="CLU_681673_0_0_1"/>
<dbReference type="InParanoid" id="C7YUQ8"/>
<reference evidence="1 2" key="1">
    <citation type="journal article" date="2009" name="PLoS Genet.">
        <title>The genome of Nectria haematococca: contribution of supernumerary chromosomes to gene expansion.</title>
        <authorList>
            <person name="Coleman J.J."/>
            <person name="Rounsley S.D."/>
            <person name="Rodriguez-Carres M."/>
            <person name="Kuo A."/>
            <person name="Wasmann C.C."/>
            <person name="Grimwood J."/>
            <person name="Schmutz J."/>
            <person name="Taga M."/>
            <person name="White G.J."/>
            <person name="Zhou S."/>
            <person name="Schwartz D.C."/>
            <person name="Freitag M."/>
            <person name="Ma L.J."/>
            <person name="Danchin E.G."/>
            <person name="Henrissat B."/>
            <person name="Coutinho P.M."/>
            <person name="Nelson D.R."/>
            <person name="Straney D."/>
            <person name="Napoli C.A."/>
            <person name="Barker B.M."/>
            <person name="Gribskov M."/>
            <person name="Rep M."/>
            <person name="Kroken S."/>
            <person name="Molnar I."/>
            <person name="Rensing C."/>
            <person name="Kennell J.C."/>
            <person name="Zamora J."/>
            <person name="Farman M.L."/>
            <person name="Selker E.U."/>
            <person name="Salamov A."/>
            <person name="Shapiro H."/>
            <person name="Pangilinan J."/>
            <person name="Lindquist E."/>
            <person name="Lamers C."/>
            <person name="Grigoriev I.V."/>
            <person name="Geiser D.M."/>
            <person name="Covert S.F."/>
            <person name="Temporini E."/>
            <person name="Vanetten H.D."/>
        </authorList>
    </citation>
    <scope>NUCLEOTIDE SEQUENCE [LARGE SCALE GENOMIC DNA]</scope>
    <source>
        <strain evidence="2">ATCC MYA-4622 / CBS 123669 / FGSC 9596 / NRRL 45880 / 77-13-4</strain>
    </source>
</reference>
<dbReference type="KEGG" id="nhe:NECHADRAFT_85006"/>
<keyword evidence="2" id="KW-1185">Reference proteome</keyword>
<evidence type="ECO:0000313" key="2">
    <source>
        <dbReference type="Proteomes" id="UP000005206"/>
    </source>
</evidence>
<protein>
    <submittedName>
        <fullName evidence="1">Uncharacterized protein</fullName>
    </submittedName>
</protein>